<evidence type="ECO:0008006" key="5">
    <source>
        <dbReference type="Google" id="ProtNLM"/>
    </source>
</evidence>
<evidence type="ECO:0000256" key="1">
    <source>
        <dbReference type="SAM" id="MobiDB-lite"/>
    </source>
</evidence>
<feature type="compositionally biased region" description="Low complexity" evidence="1">
    <location>
        <begin position="56"/>
        <end position="68"/>
    </location>
</feature>
<keyword evidence="2" id="KW-0812">Transmembrane</keyword>
<gene>
    <name evidence="3" type="ORF">I6J18_01535</name>
</gene>
<dbReference type="KEGG" id="ppsr:I6J18_01535"/>
<evidence type="ECO:0000313" key="3">
    <source>
        <dbReference type="EMBL" id="QQT00646.1"/>
    </source>
</evidence>
<feature type="region of interest" description="Disordered" evidence="1">
    <location>
        <begin position="56"/>
        <end position="89"/>
    </location>
</feature>
<accession>A0A974NMW0</accession>
<proteinExistence type="predicted"/>
<feature type="transmembrane region" description="Helical" evidence="2">
    <location>
        <begin position="6"/>
        <end position="25"/>
    </location>
</feature>
<protein>
    <recommendedName>
        <fullName evidence="5">DUF4352 domain-containing protein</fullName>
    </recommendedName>
</protein>
<reference evidence="3 4" key="1">
    <citation type="submission" date="2021-01" db="EMBL/GenBank/DDBJ databases">
        <title>FDA dAtabase for Regulatory Grade micrObial Sequences (FDA-ARGOS): Supporting development and validation of Infectious Disease Dx tests.</title>
        <authorList>
            <person name="Nelson B."/>
            <person name="Plummer A."/>
            <person name="Tallon L."/>
            <person name="Sadzewicz L."/>
            <person name="Zhao X."/>
            <person name="Boylan J."/>
            <person name="Ott S."/>
            <person name="Bowen H."/>
            <person name="Vavikolanu K."/>
            <person name="Mehta A."/>
            <person name="Aluvathingal J."/>
            <person name="Nadendla S."/>
            <person name="Myers T."/>
            <person name="Yan Y."/>
            <person name="Sichtig H."/>
        </authorList>
    </citation>
    <scope>NUCLEOTIDE SEQUENCE [LARGE SCALE GENOMIC DNA]</scope>
    <source>
        <strain evidence="3 4">FDAARGOS_1161</strain>
    </source>
</reference>
<dbReference type="Proteomes" id="UP000595254">
    <property type="component" value="Chromosome"/>
</dbReference>
<evidence type="ECO:0000256" key="2">
    <source>
        <dbReference type="SAM" id="Phobius"/>
    </source>
</evidence>
<organism evidence="3 4">
    <name type="scientific">Peribacillus psychrosaccharolyticus</name>
    <name type="common">Bacillus psychrosaccharolyticus</name>
    <dbReference type="NCBI Taxonomy" id="1407"/>
    <lineage>
        <taxon>Bacteria</taxon>
        <taxon>Bacillati</taxon>
        <taxon>Bacillota</taxon>
        <taxon>Bacilli</taxon>
        <taxon>Bacillales</taxon>
        <taxon>Bacillaceae</taxon>
        <taxon>Peribacillus</taxon>
    </lineage>
</organism>
<feature type="transmembrane region" description="Helical" evidence="2">
    <location>
        <begin position="34"/>
        <end position="53"/>
    </location>
</feature>
<keyword evidence="2" id="KW-1133">Transmembrane helix</keyword>
<dbReference type="EMBL" id="CP068053">
    <property type="protein sequence ID" value="QQT00646.1"/>
    <property type="molecule type" value="Genomic_DNA"/>
</dbReference>
<keyword evidence="4" id="KW-1185">Reference proteome</keyword>
<name>A0A974NMW0_PERPY</name>
<keyword evidence="2" id="KW-0472">Membrane</keyword>
<feature type="compositionally biased region" description="Basic and acidic residues" evidence="1">
    <location>
        <begin position="70"/>
        <end position="81"/>
    </location>
</feature>
<dbReference type="AlphaFoldDB" id="A0A974NMW0"/>
<evidence type="ECO:0000313" key="4">
    <source>
        <dbReference type="Proteomes" id="UP000595254"/>
    </source>
</evidence>
<sequence length="213" mass="23913">MASLLLVLLWVCMMVFIVMFVIAVVKKTGKAKRYVLYSIGSLVLMFIVVGTIGTTEKSTTTSTTPVEPVAKSEVKETEKKKEKPKKVSVNSKIKKAAKPRLGEKYRVEINEDMGKNDGGKIVLVRVQQDNITKSAADFETTNSLKKVFKIKEVNEITYFWEATLVHVKGKKTVETVDKIQMSKETAESIEWDNFSSKNLDVVADQYILSPVLE</sequence>
<dbReference type="RefSeq" id="WP_201647819.1">
    <property type="nucleotide sequence ID" value="NZ_CP068053.1"/>
</dbReference>